<dbReference type="RefSeq" id="WP_068524287.1">
    <property type="nucleotide sequence ID" value="NZ_CP070357.1"/>
</dbReference>
<reference evidence="3" key="1">
    <citation type="submission" date="2016-10" db="EMBL/GenBank/DDBJ databases">
        <authorList>
            <person name="Varghese N."/>
            <person name="Submissions S."/>
        </authorList>
    </citation>
    <scope>NUCLEOTIDE SEQUENCE [LARGE SCALE GENOMIC DNA]</scope>
    <source>
        <strain evidence="3">DSM 44234</strain>
    </source>
</reference>
<keyword evidence="3" id="KW-1185">Reference proteome</keyword>
<dbReference type="OrthoDB" id="2287011at2"/>
<evidence type="ECO:0000259" key="1">
    <source>
        <dbReference type="PROSITE" id="PS50995"/>
    </source>
</evidence>
<name>A0A1H4NX77_TSUTY</name>
<dbReference type="GO" id="GO:0003677">
    <property type="term" value="F:DNA binding"/>
    <property type="evidence" value="ECO:0007669"/>
    <property type="project" value="UniProtKB-KW"/>
</dbReference>
<dbReference type="Gene3D" id="1.10.10.10">
    <property type="entry name" value="Winged helix-like DNA-binding domain superfamily/Winged helix DNA-binding domain"/>
    <property type="match status" value="1"/>
</dbReference>
<dbReference type="InterPro" id="IPR000835">
    <property type="entry name" value="HTH_MarR-typ"/>
</dbReference>
<dbReference type="Proteomes" id="UP000182241">
    <property type="component" value="Unassembled WGS sequence"/>
</dbReference>
<dbReference type="PANTHER" id="PTHR33164">
    <property type="entry name" value="TRANSCRIPTIONAL REGULATOR, MARR FAMILY"/>
    <property type="match status" value="1"/>
</dbReference>
<dbReference type="GeneID" id="300995150"/>
<dbReference type="AlphaFoldDB" id="A0A1H4NX77"/>
<dbReference type="PANTHER" id="PTHR33164:SF43">
    <property type="entry name" value="HTH-TYPE TRANSCRIPTIONAL REPRESSOR YETL"/>
    <property type="match status" value="1"/>
</dbReference>
<keyword evidence="2" id="KW-0238">DNA-binding</keyword>
<gene>
    <name evidence="2" type="ORF">SAMN04489793_1298</name>
</gene>
<organism evidence="2 3">
    <name type="scientific">Tsukamurella tyrosinosolvens</name>
    <dbReference type="NCBI Taxonomy" id="57704"/>
    <lineage>
        <taxon>Bacteria</taxon>
        <taxon>Bacillati</taxon>
        <taxon>Actinomycetota</taxon>
        <taxon>Actinomycetes</taxon>
        <taxon>Mycobacteriales</taxon>
        <taxon>Tsukamurellaceae</taxon>
        <taxon>Tsukamurella</taxon>
    </lineage>
</organism>
<dbReference type="InterPro" id="IPR036390">
    <property type="entry name" value="WH_DNA-bd_sf"/>
</dbReference>
<dbReference type="GO" id="GO:0006950">
    <property type="term" value="P:response to stress"/>
    <property type="evidence" value="ECO:0007669"/>
    <property type="project" value="TreeGrafter"/>
</dbReference>
<dbReference type="SUPFAM" id="SSF46785">
    <property type="entry name" value="Winged helix' DNA-binding domain"/>
    <property type="match status" value="1"/>
</dbReference>
<accession>A0A1H4NX77</accession>
<sequence>MNEPDEGLGDVLNHITMLLGVVTREYGAPGALSYSRMRLLGTLEEVQPATQHELAQAMLVSDAAVSRMLTALVPEGLVTVEPDPEHARRRLVRLTEKGAAQFHASSTDYATQLEKALTARDFPYERYLRDSIALRDFLATAAGRG</sequence>
<dbReference type="Pfam" id="PF12802">
    <property type="entry name" value="MarR_2"/>
    <property type="match status" value="1"/>
</dbReference>
<dbReference type="PROSITE" id="PS50995">
    <property type="entry name" value="HTH_MARR_2"/>
    <property type="match status" value="1"/>
</dbReference>
<feature type="domain" description="HTH marR-type" evidence="1">
    <location>
        <begin position="5"/>
        <end position="143"/>
    </location>
</feature>
<dbReference type="SMART" id="SM00347">
    <property type="entry name" value="HTH_MARR"/>
    <property type="match status" value="1"/>
</dbReference>
<dbReference type="EMBL" id="FNSA01000003">
    <property type="protein sequence ID" value="SEB99759.1"/>
    <property type="molecule type" value="Genomic_DNA"/>
</dbReference>
<dbReference type="InterPro" id="IPR039422">
    <property type="entry name" value="MarR/SlyA-like"/>
</dbReference>
<proteinExistence type="predicted"/>
<dbReference type="STRING" id="57704.SAMN04489793_1298"/>
<dbReference type="InterPro" id="IPR036388">
    <property type="entry name" value="WH-like_DNA-bd_sf"/>
</dbReference>
<protein>
    <submittedName>
        <fullName evidence="2">DNA-binding transcriptional regulator, MarR family</fullName>
    </submittedName>
</protein>
<evidence type="ECO:0000313" key="3">
    <source>
        <dbReference type="Proteomes" id="UP000182241"/>
    </source>
</evidence>
<dbReference type="GO" id="GO:0003700">
    <property type="term" value="F:DNA-binding transcription factor activity"/>
    <property type="evidence" value="ECO:0007669"/>
    <property type="project" value="InterPro"/>
</dbReference>
<evidence type="ECO:0000313" key="2">
    <source>
        <dbReference type="EMBL" id="SEB99759.1"/>
    </source>
</evidence>